<keyword evidence="2" id="KW-1185">Reference proteome</keyword>
<sequence>MKFIILENYLIILQISTLFLGMHIELHYLPSIEYISLILQKEEIIFEIFENFPKQTFRNRCEILTSNGKLTLIIPQVHQHGIKTLTKDIQIDYSQNWQKQHIGAFQAAYGKSAYYEYFAPYLWNIFSKKQKFLVDLNIELLELIFKFLGSSCQFKFSSDFESKDSIYYNLIHPKVQKINVSDYSYQQCFGMEFVESLSVVDLVMNRGRDSLSILKSLNIEQNA</sequence>
<organism evidence="1 2">
    <name type="scientific">Sandaracinomonas limnophila</name>
    <dbReference type="NCBI Taxonomy" id="1862386"/>
    <lineage>
        <taxon>Bacteria</taxon>
        <taxon>Pseudomonadati</taxon>
        <taxon>Bacteroidota</taxon>
        <taxon>Cytophagia</taxon>
        <taxon>Cytophagales</taxon>
        <taxon>Flectobacillaceae</taxon>
        <taxon>Sandaracinomonas</taxon>
    </lineage>
</organism>
<reference evidence="1 2" key="1">
    <citation type="submission" date="2019-01" db="EMBL/GenBank/DDBJ databases">
        <authorList>
            <person name="Chen W.-M."/>
        </authorList>
    </citation>
    <scope>NUCLEOTIDE SEQUENCE [LARGE SCALE GENOMIC DNA]</scope>
    <source>
        <strain evidence="1 2">FSY-15</strain>
    </source>
</reference>
<dbReference type="OrthoDB" id="1523452at2"/>
<name>A0A437PX00_9BACT</name>
<gene>
    <name evidence="1" type="ORF">EOJ36_01965</name>
</gene>
<dbReference type="RefSeq" id="WP_127802336.1">
    <property type="nucleotide sequence ID" value="NZ_SACY01000001.1"/>
</dbReference>
<dbReference type="EMBL" id="SACY01000001">
    <property type="protein sequence ID" value="RVU26785.1"/>
    <property type="molecule type" value="Genomic_DNA"/>
</dbReference>
<accession>A0A437PX00</accession>
<dbReference type="InterPro" id="IPR014985">
    <property type="entry name" value="WbqC"/>
</dbReference>
<dbReference type="Pfam" id="PF08889">
    <property type="entry name" value="WbqC"/>
    <property type="match status" value="1"/>
</dbReference>
<dbReference type="AlphaFoldDB" id="A0A437PX00"/>
<dbReference type="Proteomes" id="UP000282832">
    <property type="component" value="Unassembled WGS sequence"/>
</dbReference>
<protein>
    <submittedName>
        <fullName evidence="1">Uncharacterized protein</fullName>
    </submittedName>
</protein>
<comment type="caution">
    <text evidence="1">The sequence shown here is derived from an EMBL/GenBank/DDBJ whole genome shotgun (WGS) entry which is preliminary data.</text>
</comment>
<evidence type="ECO:0000313" key="2">
    <source>
        <dbReference type="Proteomes" id="UP000282832"/>
    </source>
</evidence>
<proteinExistence type="predicted"/>
<evidence type="ECO:0000313" key="1">
    <source>
        <dbReference type="EMBL" id="RVU26785.1"/>
    </source>
</evidence>